<protein>
    <submittedName>
        <fullName evidence="3">Uncharacterized protein</fullName>
    </submittedName>
</protein>
<evidence type="ECO:0000313" key="4">
    <source>
        <dbReference type="Proteomes" id="UP000518681"/>
    </source>
</evidence>
<evidence type="ECO:0000256" key="1">
    <source>
        <dbReference type="SAM" id="MobiDB-lite"/>
    </source>
</evidence>
<evidence type="ECO:0000256" key="2">
    <source>
        <dbReference type="SAM" id="SignalP"/>
    </source>
</evidence>
<reference evidence="3 4" key="1">
    <citation type="submission" date="2020-08" db="EMBL/GenBank/DDBJ databases">
        <title>Genomic Encyclopedia of Type Strains, Phase IV (KMG-V): Genome sequencing to study the core and pangenomes of soil and plant-associated prokaryotes.</title>
        <authorList>
            <person name="Whitman W."/>
        </authorList>
    </citation>
    <scope>NUCLEOTIDE SEQUENCE [LARGE SCALE GENOMIC DNA]</scope>
    <source>
        <strain evidence="3 4">SEMIA 4013</strain>
    </source>
</reference>
<dbReference type="RefSeq" id="WP_145962427.1">
    <property type="nucleotide sequence ID" value="NZ_CP099647.1"/>
</dbReference>
<dbReference type="AlphaFoldDB" id="A0AAW3V933"/>
<comment type="caution">
    <text evidence="3">The sequence shown here is derived from an EMBL/GenBank/DDBJ whole genome shotgun (WGS) entry which is preliminary data.</text>
</comment>
<feature type="chain" id="PRO_5043475766" evidence="2">
    <location>
        <begin position="22"/>
        <end position="98"/>
    </location>
</feature>
<proteinExistence type="predicted"/>
<accession>A0AAW3V933</accession>
<keyword evidence="2" id="KW-0732">Signal</keyword>
<name>A0AAW3V933_9BURK</name>
<feature type="signal peptide" evidence="2">
    <location>
        <begin position="1"/>
        <end position="21"/>
    </location>
</feature>
<gene>
    <name evidence="3" type="ORF">GGD69_008378</name>
</gene>
<sequence>MRIFFRIAFAGVLAAAAVGNAFGTSSVSYVTTVRLHDGKQVVCAVNEPRSIQAGDRNQTLTTGELNEAQIDATARLRRHPGNKNHYPSASTAPHIDCS</sequence>
<dbReference type="Proteomes" id="UP000518681">
    <property type="component" value="Unassembled WGS sequence"/>
</dbReference>
<feature type="region of interest" description="Disordered" evidence="1">
    <location>
        <begin position="76"/>
        <end position="98"/>
    </location>
</feature>
<evidence type="ECO:0000313" key="3">
    <source>
        <dbReference type="EMBL" id="MBB6207469.1"/>
    </source>
</evidence>
<organism evidence="3 4">
    <name type="scientific">Paraburkholderia fungorum</name>
    <dbReference type="NCBI Taxonomy" id="134537"/>
    <lineage>
        <taxon>Bacteria</taxon>
        <taxon>Pseudomonadati</taxon>
        <taxon>Pseudomonadota</taxon>
        <taxon>Betaproteobacteria</taxon>
        <taxon>Burkholderiales</taxon>
        <taxon>Burkholderiaceae</taxon>
        <taxon>Paraburkholderia</taxon>
    </lineage>
</organism>
<dbReference type="EMBL" id="JACIIK010000026">
    <property type="protein sequence ID" value="MBB6207469.1"/>
    <property type="molecule type" value="Genomic_DNA"/>
</dbReference>